<proteinExistence type="predicted"/>
<dbReference type="Pfam" id="PF05866">
    <property type="entry name" value="RusA"/>
    <property type="match status" value="1"/>
</dbReference>
<dbReference type="Gene3D" id="3.30.1330.70">
    <property type="entry name" value="Holliday junction resolvase RusA"/>
    <property type="match status" value="1"/>
</dbReference>
<organism evidence="1 2">
    <name type="scientific">Paenibacillus amylolyticus</name>
    <dbReference type="NCBI Taxonomy" id="1451"/>
    <lineage>
        <taxon>Bacteria</taxon>
        <taxon>Bacillati</taxon>
        <taxon>Bacillota</taxon>
        <taxon>Bacilli</taxon>
        <taxon>Bacillales</taxon>
        <taxon>Paenibacillaceae</taxon>
        <taxon>Paenibacillus</taxon>
    </lineage>
</organism>
<dbReference type="AlphaFoldDB" id="A0A1R1C509"/>
<dbReference type="GO" id="GO:0006281">
    <property type="term" value="P:DNA repair"/>
    <property type="evidence" value="ECO:0007669"/>
    <property type="project" value="InterPro"/>
</dbReference>
<dbReference type="GO" id="GO:0006310">
    <property type="term" value="P:DNA recombination"/>
    <property type="evidence" value="ECO:0007669"/>
    <property type="project" value="InterPro"/>
</dbReference>
<dbReference type="SUPFAM" id="SSF103084">
    <property type="entry name" value="Holliday junction resolvase RusA"/>
    <property type="match status" value="1"/>
</dbReference>
<evidence type="ECO:0000313" key="2">
    <source>
        <dbReference type="Proteomes" id="UP000187134"/>
    </source>
</evidence>
<name>A0A1R1C509_PAEAM</name>
<sequence length="124" mass="14759">MERLILPGKAPSVNHMYKNAMVRGRRMKVKTPIAEAWFEETILHATVWRNKNRWSTATGKVIVRLWYFFPDKRRRDTHNTLKPLMDALEDAGIYEDDQTALPQIMDYEVDRKNPRIEIEFEKIV</sequence>
<dbReference type="RefSeq" id="WP_076330567.1">
    <property type="nucleotide sequence ID" value="NZ_MRTJ01000001.1"/>
</dbReference>
<dbReference type="OrthoDB" id="2375410at2"/>
<dbReference type="InterPro" id="IPR036614">
    <property type="entry name" value="RusA-like_sf"/>
</dbReference>
<evidence type="ECO:0000313" key="1">
    <source>
        <dbReference type="EMBL" id="OMF17203.1"/>
    </source>
</evidence>
<dbReference type="EMBL" id="MRTJ01000001">
    <property type="protein sequence ID" value="OMF17203.1"/>
    <property type="molecule type" value="Genomic_DNA"/>
</dbReference>
<protein>
    <submittedName>
        <fullName evidence="1">Endodeoxyribonuclease RusA</fullName>
    </submittedName>
</protein>
<dbReference type="Proteomes" id="UP000187134">
    <property type="component" value="Unassembled WGS sequence"/>
</dbReference>
<dbReference type="InterPro" id="IPR008822">
    <property type="entry name" value="Endonuclease_RusA-like"/>
</dbReference>
<dbReference type="GO" id="GO:0000287">
    <property type="term" value="F:magnesium ion binding"/>
    <property type="evidence" value="ECO:0007669"/>
    <property type="project" value="InterPro"/>
</dbReference>
<reference evidence="1 2" key="1">
    <citation type="submission" date="2016-11" db="EMBL/GenBank/DDBJ databases">
        <title>Paenibacillus species isolates.</title>
        <authorList>
            <person name="Beno S.M."/>
        </authorList>
    </citation>
    <scope>NUCLEOTIDE SEQUENCE [LARGE SCALE GENOMIC DNA]</scope>
    <source>
        <strain evidence="1 2">FSL H8-0246</strain>
    </source>
</reference>
<gene>
    <name evidence="1" type="ORF">BK131_04360</name>
</gene>
<accession>A0A1R1C509</accession>
<comment type="caution">
    <text evidence="1">The sequence shown here is derived from an EMBL/GenBank/DDBJ whole genome shotgun (WGS) entry which is preliminary data.</text>
</comment>